<dbReference type="InterPro" id="IPR004776">
    <property type="entry name" value="Mem_transp_PIN-like"/>
</dbReference>
<dbReference type="PANTHER" id="PTHR36838:SF4">
    <property type="entry name" value="AUXIN EFFLUX CARRIER FAMILY PROTEIN"/>
    <property type="match status" value="1"/>
</dbReference>
<evidence type="ECO:0000256" key="5">
    <source>
        <dbReference type="ARBA" id="ARBA00022692"/>
    </source>
</evidence>
<evidence type="ECO:0000313" key="9">
    <source>
        <dbReference type="EMBL" id="GGE20062.1"/>
    </source>
</evidence>
<keyword evidence="10" id="KW-1185">Reference proteome</keyword>
<keyword evidence="5 8" id="KW-0812">Transmembrane</keyword>
<comment type="caution">
    <text evidence="9">The sequence shown here is derived from an EMBL/GenBank/DDBJ whole genome shotgun (WGS) entry which is preliminary data.</text>
</comment>
<dbReference type="EMBL" id="BMFJ01000001">
    <property type="protein sequence ID" value="GGE20062.1"/>
    <property type="molecule type" value="Genomic_DNA"/>
</dbReference>
<dbReference type="GO" id="GO:0055085">
    <property type="term" value="P:transmembrane transport"/>
    <property type="evidence" value="ECO:0007669"/>
    <property type="project" value="InterPro"/>
</dbReference>
<dbReference type="Proteomes" id="UP000612855">
    <property type="component" value="Unassembled WGS sequence"/>
</dbReference>
<name>A0A916ZZ90_9RHOB</name>
<evidence type="ECO:0000256" key="2">
    <source>
        <dbReference type="ARBA" id="ARBA00010145"/>
    </source>
</evidence>
<dbReference type="RefSeq" id="WP_188476138.1">
    <property type="nucleotide sequence ID" value="NZ_BMFJ01000001.1"/>
</dbReference>
<evidence type="ECO:0000256" key="1">
    <source>
        <dbReference type="ARBA" id="ARBA00004651"/>
    </source>
</evidence>
<proteinExistence type="inferred from homology"/>
<dbReference type="PANTHER" id="PTHR36838">
    <property type="entry name" value="AUXIN EFFLUX CARRIER FAMILY PROTEIN"/>
    <property type="match status" value="1"/>
</dbReference>
<feature type="transmembrane region" description="Helical" evidence="8">
    <location>
        <begin position="246"/>
        <end position="269"/>
    </location>
</feature>
<gene>
    <name evidence="9" type="ORF">GCM10011360_05980</name>
</gene>
<feature type="transmembrane region" description="Helical" evidence="8">
    <location>
        <begin position="161"/>
        <end position="186"/>
    </location>
</feature>
<evidence type="ECO:0000313" key="10">
    <source>
        <dbReference type="Proteomes" id="UP000612855"/>
    </source>
</evidence>
<feature type="transmembrane region" description="Helical" evidence="8">
    <location>
        <begin position="192"/>
        <end position="210"/>
    </location>
</feature>
<feature type="transmembrane region" description="Helical" evidence="8">
    <location>
        <begin position="276"/>
        <end position="296"/>
    </location>
</feature>
<evidence type="ECO:0000256" key="8">
    <source>
        <dbReference type="SAM" id="Phobius"/>
    </source>
</evidence>
<reference evidence="10" key="1">
    <citation type="journal article" date="2019" name="Int. J. Syst. Evol. Microbiol.">
        <title>The Global Catalogue of Microorganisms (GCM) 10K type strain sequencing project: providing services to taxonomists for standard genome sequencing and annotation.</title>
        <authorList>
            <consortium name="The Broad Institute Genomics Platform"/>
            <consortium name="The Broad Institute Genome Sequencing Center for Infectious Disease"/>
            <person name="Wu L."/>
            <person name="Ma J."/>
        </authorList>
    </citation>
    <scope>NUCLEOTIDE SEQUENCE [LARGE SCALE GENOMIC DNA]</scope>
    <source>
        <strain evidence="10">CGMCC 1.12664</strain>
    </source>
</reference>
<dbReference type="Gene3D" id="1.20.1530.20">
    <property type="match status" value="1"/>
</dbReference>
<keyword evidence="6 8" id="KW-1133">Transmembrane helix</keyword>
<feature type="transmembrane region" description="Helical" evidence="8">
    <location>
        <begin position="36"/>
        <end position="53"/>
    </location>
</feature>
<evidence type="ECO:0000256" key="3">
    <source>
        <dbReference type="ARBA" id="ARBA00022448"/>
    </source>
</evidence>
<evidence type="ECO:0000256" key="4">
    <source>
        <dbReference type="ARBA" id="ARBA00022475"/>
    </source>
</evidence>
<comment type="similarity">
    <text evidence="2">Belongs to the auxin efflux carrier (TC 2.A.69) family.</text>
</comment>
<dbReference type="GO" id="GO:0005886">
    <property type="term" value="C:plasma membrane"/>
    <property type="evidence" value="ECO:0007669"/>
    <property type="project" value="UniProtKB-SubCell"/>
</dbReference>
<keyword evidence="4" id="KW-1003">Cell membrane</keyword>
<evidence type="ECO:0000256" key="6">
    <source>
        <dbReference type="ARBA" id="ARBA00022989"/>
    </source>
</evidence>
<keyword evidence="7 8" id="KW-0472">Membrane</keyword>
<feature type="transmembrane region" description="Helical" evidence="8">
    <location>
        <begin position="60"/>
        <end position="81"/>
    </location>
</feature>
<dbReference type="Pfam" id="PF03547">
    <property type="entry name" value="Mem_trans"/>
    <property type="match status" value="1"/>
</dbReference>
<organism evidence="9 10">
    <name type="scientific">Primorskyibacter flagellatus</name>
    <dbReference type="NCBI Taxonomy" id="1387277"/>
    <lineage>
        <taxon>Bacteria</taxon>
        <taxon>Pseudomonadati</taxon>
        <taxon>Pseudomonadota</taxon>
        <taxon>Alphaproteobacteria</taxon>
        <taxon>Rhodobacterales</taxon>
        <taxon>Roseobacteraceae</taxon>
        <taxon>Primorskyibacter</taxon>
    </lineage>
</organism>
<comment type="subcellular location">
    <subcellularLocation>
        <location evidence="1">Cell membrane</location>
        <topology evidence="1">Multi-pass membrane protein</topology>
    </subcellularLocation>
</comment>
<accession>A0A916ZZ90</accession>
<feature type="transmembrane region" description="Helical" evidence="8">
    <location>
        <begin position="222"/>
        <end position="240"/>
    </location>
</feature>
<evidence type="ECO:0000256" key="7">
    <source>
        <dbReference type="ARBA" id="ARBA00023136"/>
    </source>
</evidence>
<sequence>MSPILLSLLPDFALIALGAALRGALSPAAWQGIDRLNYLLLFPALIFLATLGRTPSAADLLLIGPAVWAIMGLGLSLAWLARPLGPEKFLDFAGMWQCAWRFNTALGFVAIQGFPPEYRALLSIAIGLAVPVANVLAVAGLSRGNAMSFGHTLKQIGLNPFFLASLSGLTLSILGVEFPDIVLAPVERLSQAALPVAMLSIGAVLRFEALARLDLFKLSINVIKLVILPAATFAVTWLLGLDRAHATVLVIFAALPSASAAHVLASVFGADREASATVIAQTTFLGCVTLPLWLMVLGGA</sequence>
<dbReference type="InterPro" id="IPR038770">
    <property type="entry name" value="Na+/solute_symporter_sf"/>
</dbReference>
<feature type="transmembrane region" description="Helical" evidence="8">
    <location>
        <begin position="120"/>
        <end position="141"/>
    </location>
</feature>
<evidence type="ECO:0008006" key="11">
    <source>
        <dbReference type="Google" id="ProtNLM"/>
    </source>
</evidence>
<dbReference type="AlphaFoldDB" id="A0A916ZZ90"/>
<protein>
    <recommendedName>
        <fullName evidence="11">AEC family transporter</fullName>
    </recommendedName>
</protein>
<keyword evidence="3" id="KW-0813">Transport</keyword>